<dbReference type="Proteomes" id="UP000321192">
    <property type="component" value="Unassembled WGS sequence"/>
</dbReference>
<evidence type="ECO:0000256" key="1">
    <source>
        <dbReference type="ARBA" id="ARBA00003640"/>
    </source>
</evidence>
<feature type="region of interest" description="Disordered" evidence="7">
    <location>
        <begin position="1"/>
        <end position="38"/>
    </location>
</feature>
<organism evidence="8 9">
    <name type="scientific">Thauera aminoaromatica</name>
    <dbReference type="NCBI Taxonomy" id="164330"/>
    <lineage>
        <taxon>Bacteria</taxon>
        <taxon>Pseudomonadati</taxon>
        <taxon>Pseudomonadota</taxon>
        <taxon>Betaproteobacteria</taxon>
        <taxon>Rhodocyclales</taxon>
        <taxon>Zoogloeaceae</taxon>
        <taxon>Thauera</taxon>
    </lineage>
</organism>
<keyword evidence="5" id="KW-0051">Antiviral defense</keyword>
<dbReference type="NCBIfam" id="TIGR01870">
    <property type="entry name" value="cas_TM1810_Csm2"/>
    <property type="match status" value="1"/>
</dbReference>
<name>A0A5C7SXC3_THASP</name>
<proteinExistence type="inferred from homology"/>
<gene>
    <name evidence="8" type="primary">csm2</name>
    <name evidence="8" type="ORF">E6Q80_05940</name>
</gene>
<comment type="function">
    <text evidence="1">This subunit may be involved in monitoring complementarity of crRNA and target RNA.</text>
</comment>
<evidence type="ECO:0000256" key="4">
    <source>
        <dbReference type="ARBA" id="ARBA00022884"/>
    </source>
</evidence>
<evidence type="ECO:0000313" key="9">
    <source>
        <dbReference type="Proteomes" id="UP000321192"/>
    </source>
</evidence>
<evidence type="ECO:0000313" key="8">
    <source>
        <dbReference type="EMBL" id="TXH87716.1"/>
    </source>
</evidence>
<comment type="similarity">
    <text evidence="2">Belongs to the CRISPR-associated Csm2 family.</text>
</comment>
<evidence type="ECO:0000256" key="5">
    <source>
        <dbReference type="ARBA" id="ARBA00023118"/>
    </source>
</evidence>
<dbReference type="GO" id="GO:0051607">
    <property type="term" value="P:defense response to virus"/>
    <property type="evidence" value="ECO:0007669"/>
    <property type="project" value="UniProtKB-KW"/>
</dbReference>
<dbReference type="Pfam" id="PF03750">
    <property type="entry name" value="Csm2_III-A"/>
    <property type="match status" value="1"/>
</dbReference>
<dbReference type="AlphaFoldDB" id="A0A5C7SXC3"/>
<evidence type="ECO:0000256" key="7">
    <source>
        <dbReference type="SAM" id="MobiDB-lite"/>
    </source>
</evidence>
<dbReference type="RefSeq" id="WP_276657576.1">
    <property type="nucleotide sequence ID" value="NZ_JAYRXT010000440.1"/>
</dbReference>
<sequence length="167" mass="18666">MAQQTPGRGFGGSTRPTTSNPGYRDRAGYGNPPEDAARIDTSPIVFGEQIDPRLFSDIAEECAKAVSPQGRGHDVNKGTQLRRFYDELVMLQGKVGSSDERYRVQAPFIQMLKAKVAYAVGRKKVDTNFEQLLRRVIEQATDHGRLAQAKLFMEAFMAFYKVHGPRD</sequence>
<comment type="caution">
    <text evidence="8">The sequence shown here is derived from an EMBL/GenBank/DDBJ whole genome shotgun (WGS) entry which is preliminary data.</text>
</comment>
<evidence type="ECO:0000256" key="2">
    <source>
        <dbReference type="ARBA" id="ARBA00006896"/>
    </source>
</evidence>
<accession>A0A5C7SXC3</accession>
<keyword evidence="4" id="KW-0694">RNA-binding</keyword>
<evidence type="ECO:0000256" key="3">
    <source>
        <dbReference type="ARBA" id="ARBA00016118"/>
    </source>
</evidence>
<dbReference type="GO" id="GO:0003723">
    <property type="term" value="F:RNA binding"/>
    <property type="evidence" value="ECO:0007669"/>
    <property type="project" value="UniProtKB-KW"/>
</dbReference>
<evidence type="ECO:0000256" key="6">
    <source>
        <dbReference type="ARBA" id="ARBA00031723"/>
    </source>
</evidence>
<protein>
    <recommendedName>
        <fullName evidence="3">CRISPR system Cms protein Csm2</fullName>
    </recommendedName>
    <alternativeName>
        <fullName evidence="6">CRISPR type III A-associated protein Csm2</fullName>
    </alternativeName>
</protein>
<dbReference type="InterPro" id="IPR010149">
    <property type="entry name" value="CRISPR-assoc_prot_Csm2_III-A"/>
</dbReference>
<dbReference type="EMBL" id="SSFD01000082">
    <property type="protein sequence ID" value="TXH87716.1"/>
    <property type="molecule type" value="Genomic_DNA"/>
</dbReference>
<reference evidence="8 9" key="1">
    <citation type="submission" date="2018-09" db="EMBL/GenBank/DDBJ databases">
        <title>Metagenome Assembled Genomes from an Advanced Water Purification Facility.</title>
        <authorList>
            <person name="Stamps B.W."/>
            <person name="Spear J.R."/>
        </authorList>
    </citation>
    <scope>NUCLEOTIDE SEQUENCE [LARGE SCALE GENOMIC DNA]</scope>
    <source>
        <strain evidence="8">Bin_27_1</strain>
    </source>
</reference>